<dbReference type="RefSeq" id="WP_176028534.1">
    <property type="nucleotide sequence ID" value="NZ_JBHSJV010000001.1"/>
</dbReference>
<accession>A0ABW5N8V1</accession>
<protein>
    <recommendedName>
        <fullName evidence="4">tRNA modification GTPase</fullName>
    </recommendedName>
</protein>
<dbReference type="Proteomes" id="UP001597459">
    <property type="component" value="Unassembled WGS sequence"/>
</dbReference>
<dbReference type="SUPFAM" id="SSF56925">
    <property type="entry name" value="OMPA-like"/>
    <property type="match status" value="1"/>
</dbReference>
<reference evidence="3" key="1">
    <citation type="journal article" date="2019" name="Int. J. Syst. Evol. Microbiol.">
        <title>The Global Catalogue of Microorganisms (GCM) 10K type strain sequencing project: providing services to taxonomists for standard genome sequencing and annotation.</title>
        <authorList>
            <consortium name="The Broad Institute Genomics Platform"/>
            <consortium name="The Broad Institute Genome Sequencing Center for Infectious Disease"/>
            <person name="Wu L."/>
            <person name="Ma J."/>
        </authorList>
    </citation>
    <scope>NUCLEOTIDE SEQUENCE [LARGE SCALE GENOMIC DNA]</scope>
    <source>
        <strain evidence="3">KCTC 42423</strain>
    </source>
</reference>
<organism evidence="2 3">
    <name type="scientific">Aquimarina hainanensis</name>
    <dbReference type="NCBI Taxonomy" id="1578017"/>
    <lineage>
        <taxon>Bacteria</taxon>
        <taxon>Pseudomonadati</taxon>
        <taxon>Bacteroidota</taxon>
        <taxon>Flavobacteriia</taxon>
        <taxon>Flavobacteriales</taxon>
        <taxon>Flavobacteriaceae</taxon>
        <taxon>Aquimarina</taxon>
    </lineage>
</organism>
<evidence type="ECO:0000313" key="3">
    <source>
        <dbReference type="Proteomes" id="UP001597459"/>
    </source>
</evidence>
<proteinExistence type="predicted"/>
<gene>
    <name evidence="2" type="ORF">ACFSTE_07210</name>
</gene>
<keyword evidence="3" id="KW-1185">Reference proteome</keyword>
<feature type="signal peptide" evidence="1">
    <location>
        <begin position="1"/>
        <end position="19"/>
    </location>
</feature>
<name>A0ABW5N8V1_9FLAO</name>
<feature type="chain" id="PRO_5046715825" description="tRNA modification GTPase" evidence="1">
    <location>
        <begin position="20"/>
        <end position="399"/>
    </location>
</feature>
<evidence type="ECO:0008006" key="4">
    <source>
        <dbReference type="Google" id="ProtNLM"/>
    </source>
</evidence>
<sequence length="399" mass="46001">MKLLTLCIVTFFFSVTISAQSLYEAGYFIDNDGNKTKCLIKKLPWKNTPTSFEWKKNISSSTKTGDIEDIREFGVGQDFVFKRYILEFDLAGDNLGRATKSKDPNVKIRKIYLRQILQSKASLFQYSKNGVHRFFYTNGKTFYPELLVYKVYYTPDESKKVGEKIIHNENTKFREQLKKYINCGNQETEMVTYTLRSLLRYFKEYNQCKGAKIDYIFKRKISQTKIGVVAGIDFNEFSHPSHNDTSMELLYEITNSARYGLFIETFIPFSKVDLSFFLEGTYTTFSSTATDPIAVNTDYTLDYQSLSFALAPRFHIYLSSTFELFFEGGVSANFHLDTTSDALEEVKNSTTNYFYGGGLGTGRVKMGYRIYTSKNISRNLSRPDSDLHHNNIYISVALF</sequence>
<dbReference type="InterPro" id="IPR011250">
    <property type="entry name" value="OMP/PagP_B-barrel"/>
</dbReference>
<keyword evidence="1" id="KW-0732">Signal</keyword>
<evidence type="ECO:0000313" key="2">
    <source>
        <dbReference type="EMBL" id="MFD2590618.1"/>
    </source>
</evidence>
<evidence type="ECO:0000256" key="1">
    <source>
        <dbReference type="SAM" id="SignalP"/>
    </source>
</evidence>
<dbReference type="EMBL" id="JBHULX010000004">
    <property type="protein sequence ID" value="MFD2590618.1"/>
    <property type="molecule type" value="Genomic_DNA"/>
</dbReference>
<comment type="caution">
    <text evidence="2">The sequence shown here is derived from an EMBL/GenBank/DDBJ whole genome shotgun (WGS) entry which is preliminary data.</text>
</comment>